<gene>
    <name evidence="2" type="ORF">BV898_18994</name>
</gene>
<organism evidence="2 3">
    <name type="scientific">Hypsibius exemplaris</name>
    <name type="common">Freshwater tardigrade</name>
    <dbReference type="NCBI Taxonomy" id="2072580"/>
    <lineage>
        <taxon>Eukaryota</taxon>
        <taxon>Metazoa</taxon>
        <taxon>Ecdysozoa</taxon>
        <taxon>Tardigrada</taxon>
        <taxon>Eutardigrada</taxon>
        <taxon>Parachela</taxon>
        <taxon>Hypsibioidea</taxon>
        <taxon>Hypsibiidae</taxon>
        <taxon>Hypsibius</taxon>
    </lineage>
</organism>
<name>A0A9X6NR34_HYPEX</name>
<protein>
    <submittedName>
        <fullName evidence="2">Uncharacterized protein</fullName>
    </submittedName>
</protein>
<accession>A0A9X6NR34</accession>
<feature type="region of interest" description="Disordered" evidence="1">
    <location>
        <begin position="1"/>
        <end position="30"/>
    </location>
</feature>
<comment type="caution">
    <text evidence="2">The sequence shown here is derived from an EMBL/GenBank/DDBJ whole genome shotgun (WGS) entry which is preliminary data.</text>
</comment>
<evidence type="ECO:0000313" key="2">
    <source>
        <dbReference type="EMBL" id="OWA54594.1"/>
    </source>
</evidence>
<evidence type="ECO:0000256" key="1">
    <source>
        <dbReference type="SAM" id="MobiDB-lite"/>
    </source>
</evidence>
<reference evidence="3" key="1">
    <citation type="submission" date="2017-01" db="EMBL/GenBank/DDBJ databases">
        <title>Comparative genomics of anhydrobiosis in the tardigrade Hypsibius dujardini.</title>
        <authorList>
            <person name="Yoshida Y."/>
            <person name="Koutsovoulos G."/>
            <person name="Laetsch D."/>
            <person name="Stevens L."/>
            <person name="Kumar S."/>
            <person name="Horikawa D."/>
            <person name="Ishino K."/>
            <person name="Komine S."/>
            <person name="Tomita M."/>
            <person name="Blaxter M."/>
            <person name="Arakawa K."/>
        </authorList>
    </citation>
    <scope>NUCLEOTIDE SEQUENCE [LARGE SCALE GENOMIC DNA]</scope>
    <source>
        <strain evidence="3">Z151</strain>
    </source>
</reference>
<keyword evidence="3" id="KW-1185">Reference proteome</keyword>
<dbReference type="Proteomes" id="UP000192578">
    <property type="component" value="Unassembled WGS sequence"/>
</dbReference>
<dbReference type="AlphaFoldDB" id="A0A9X6NR34"/>
<evidence type="ECO:0000313" key="3">
    <source>
        <dbReference type="Proteomes" id="UP000192578"/>
    </source>
</evidence>
<dbReference type="EMBL" id="MTYJ01000428">
    <property type="protein sequence ID" value="OWA54594.1"/>
    <property type="molecule type" value="Genomic_DNA"/>
</dbReference>
<feature type="compositionally biased region" description="Low complexity" evidence="1">
    <location>
        <begin position="1"/>
        <end position="19"/>
    </location>
</feature>
<proteinExistence type="predicted"/>
<sequence length="127" mass="14609">MSQLQSQLQSQSQSQPQPSHYQKKSYLRPPTLVRHTQERHIFRICIAFNEKKIGFFIQFLAIRNVLAYYNEYHGRVSSLKVQDCAQKILLCGSFVPEANILGICHVSSPNVNPNQIWLTLHTDQPGD</sequence>